<protein>
    <submittedName>
        <fullName evidence="1">Uncharacterized protein</fullName>
    </submittedName>
</protein>
<dbReference type="Proteomes" id="UP000828048">
    <property type="component" value="Chromosome 8"/>
</dbReference>
<gene>
    <name evidence="1" type="ORF">Vadar_011103</name>
</gene>
<keyword evidence="2" id="KW-1185">Reference proteome</keyword>
<evidence type="ECO:0000313" key="1">
    <source>
        <dbReference type="EMBL" id="KAH7851402.1"/>
    </source>
</evidence>
<accession>A0ACB7YDK0</accession>
<name>A0ACB7YDK0_9ERIC</name>
<comment type="caution">
    <text evidence="1">The sequence shown here is derived from an EMBL/GenBank/DDBJ whole genome shotgun (WGS) entry which is preliminary data.</text>
</comment>
<proteinExistence type="predicted"/>
<reference evidence="1 2" key="1">
    <citation type="journal article" date="2021" name="Hortic Res">
        <title>High-quality reference genome and annotation aids understanding of berry development for evergreen blueberry (Vaccinium darrowii).</title>
        <authorList>
            <person name="Yu J."/>
            <person name="Hulse-Kemp A.M."/>
            <person name="Babiker E."/>
            <person name="Staton M."/>
        </authorList>
    </citation>
    <scope>NUCLEOTIDE SEQUENCE [LARGE SCALE GENOMIC DNA]</scope>
    <source>
        <strain evidence="2">cv. NJ 8807/NJ 8810</strain>
        <tissue evidence="1">Young leaf</tissue>
    </source>
</reference>
<organism evidence="1 2">
    <name type="scientific">Vaccinium darrowii</name>
    <dbReference type="NCBI Taxonomy" id="229202"/>
    <lineage>
        <taxon>Eukaryota</taxon>
        <taxon>Viridiplantae</taxon>
        <taxon>Streptophyta</taxon>
        <taxon>Embryophyta</taxon>
        <taxon>Tracheophyta</taxon>
        <taxon>Spermatophyta</taxon>
        <taxon>Magnoliopsida</taxon>
        <taxon>eudicotyledons</taxon>
        <taxon>Gunneridae</taxon>
        <taxon>Pentapetalae</taxon>
        <taxon>asterids</taxon>
        <taxon>Ericales</taxon>
        <taxon>Ericaceae</taxon>
        <taxon>Vaccinioideae</taxon>
        <taxon>Vaccinieae</taxon>
        <taxon>Vaccinium</taxon>
    </lineage>
</organism>
<sequence length="440" mass="51793">MDTTEPHRKDASEPLADVGKMKEKACSSMEKILNEHVKMAEHLEAYDKELKKRKKELEVERRQFESKSKKKMQVEEALHVRNVELQKKLEEALALAEEQKIETKELHRRVARLQKKLDSKQALDSALKVIREFYDDEGLVPKDKREANHQDPKETDKYIEQLELLNNVLIGKEMESKHELQGAREELIENERAILEQKWAYEKMLNLAEGQKREKEELLMKVIELEKKLDAKQEREHMDEYGDLEAKRKMEEIEEDLIHKEEDLKQLEVLNQALIVKERQSYAELEEAREVLINGLKDSRGCGFIVVKRMGELDDKPFHAAAKRKYAGEEVVEKAMELCSLWEDYLRDPSWHPFKVISVGEGHQEIIDEDDEKLKCLKDEWGDEVYEAVTKALAEMYQYNPSGRCPLPELWNSKEERKATLKEGVSLLLEQRKVHRRKRN</sequence>
<evidence type="ECO:0000313" key="2">
    <source>
        <dbReference type="Proteomes" id="UP000828048"/>
    </source>
</evidence>
<dbReference type="EMBL" id="CM037158">
    <property type="protein sequence ID" value="KAH7851402.1"/>
    <property type="molecule type" value="Genomic_DNA"/>
</dbReference>